<proteinExistence type="predicted"/>
<name>A0A0R3WFT0_TAEAS</name>
<dbReference type="EMBL" id="UYRS01019401">
    <property type="protein sequence ID" value="VDK45126.1"/>
    <property type="molecule type" value="Genomic_DNA"/>
</dbReference>
<protein>
    <submittedName>
        <fullName evidence="3">Protein kinase domain-containing protein</fullName>
    </submittedName>
</protein>
<evidence type="ECO:0000313" key="3">
    <source>
        <dbReference type="WBParaSite" id="TASK_0000972301-mRNA-1"/>
    </source>
</evidence>
<evidence type="ECO:0000313" key="2">
    <source>
        <dbReference type="Proteomes" id="UP000282613"/>
    </source>
</evidence>
<reference evidence="1 2" key="2">
    <citation type="submission" date="2018-11" db="EMBL/GenBank/DDBJ databases">
        <authorList>
            <consortium name="Pathogen Informatics"/>
        </authorList>
    </citation>
    <scope>NUCLEOTIDE SEQUENCE [LARGE SCALE GENOMIC DNA]</scope>
</reference>
<accession>A0A0R3WFT0</accession>
<sequence length="93" mass="10179">MRCDDLICERQTIVAVDLSCSTYRLQSWASEDERACVRTIGEAAETEHAVVFHLRLISHCKMSMLYSTGPCELGCCLIAAGLNAADGKHDSLS</sequence>
<dbReference type="WBParaSite" id="TASK_0000972301-mRNA-1">
    <property type="protein sequence ID" value="TASK_0000972301-mRNA-1"/>
    <property type="gene ID" value="TASK_0000972301"/>
</dbReference>
<dbReference type="Proteomes" id="UP000282613">
    <property type="component" value="Unassembled WGS sequence"/>
</dbReference>
<organism evidence="3">
    <name type="scientific">Taenia asiatica</name>
    <name type="common">Asian tapeworm</name>
    <dbReference type="NCBI Taxonomy" id="60517"/>
    <lineage>
        <taxon>Eukaryota</taxon>
        <taxon>Metazoa</taxon>
        <taxon>Spiralia</taxon>
        <taxon>Lophotrochozoa</taxon>
        <taxon>Platyhelminthes</taxon>
        <taxon>Cestoda</taxon>
        <taxon>Eucestoda</taxon>
        <taxon>Cyclophyllidea</taxon>
        <taxon>Taeniidae</taxon>
        <taxon>Taenia</taxon>
    </lineage>
</organism>
<dbReference type="AlphaFoldDB" id="A0A0R3WFT0"/>
<evidence type="ECO:0000313" key="1">
    <source>
        <dbReference type="EMBL" id="VDK45126.1"/>
    </source>
</evidence>
<gene>
    <name evidence="1" type="ORF">TASK_LOCUS9724</name>
</gene>
<reference evidence="3" key="1">
    <citation type="submission" date="2017-02" db="UniProtKB">
        <authorList>
            <consortium name="WormBaseParasite"/>
        </authorList>
    </citation>
    <scope>IDENTIFICATION</scope>
</reference>
<keyword evidence="2" id="KW-1185">Reference proteome</keyword>